<dbReference type="PANTHER" id="PTHR43550:SF3">
    <property type="entry name" value="3-KETODIHYDROSPHINGOSINE REDUCTASE"/>
    <property type="match status" value="1"/>
</dbReference>
<dbReference type="InterPro" id="IPR002347">
    <property type="entry name" value="SDR_fam"/>
</dbReference>
<proteinExistence type="predicted"/>
<dbReference type="PANTHER" id="PTHR43550">
    <property type="entry name" value="3-KETODIHYDROSPHINGOSINE REDUCTASE"/>
    <property type="match status" value="1"/>
</dbReference>
<dbReference type="AlphaFoldDB" id="A0A1R2C750"/>
<sequence length="277" mass="30642">MITGASSGLGKELARECYYKGARLTLIARNKLALGSLLKELEPSSRKSDYGNFVQIYNTDLSKNDKFEEILKSAESRFGGVELFVCCAGLMETGTFLTSRQEQFREQMENNYMSLVNSLLPIAKEMCQRKKGRICIVSAAQVYMPIEGNSAWLASKAAVHALANSIRPELNRNKVYLSIFAPGAIDTEGWEKVSSKKPKSLLDIEGKPLSVEKACTELLRGISACDLYITTSPIFRFIRICSLGAAERGSSIIDILLSPFAMLICCGVTKYINFKSR</sequence>
<keyword evidence="1" id="KW-1133">Transmembrane helix</keyword>
<keyword evidence="1" id="KW-0472">Membrane</keyword>
<dbReference type="SUPFAM" id="SSF51735">
    <property type="entry name" value="NAD(P)-binding Rossmann-fold domains"/>
    <property type="match status" value="1"/>
</dbReference>
<feature type="transmembrane region" description="Helical" evidence="1">
    <location>
        <begin position="252"/>
        <end position="272"/>
    </location>
</feature>
<dbReference type="InterPro" id="IPR036291">
    <property type="entry name" value="NAD(P)-bd_dom_sf"/>
</dbReference>
<reference evidence="2 3" key="1">
    <citation type="submission" date="2016-11" db="EMBL/GenBank/DDBJ databases">
        <title>The macronuclear genome of Stentor coeruleus: a giant cell with tiny introns.</title>
        <authorList>
            <person name="Slabodnick M."/>
            <person name="Ruby J.G."/>
            <person name="Reiff S.B."/>
            <person name="Swart E.C."/>
            <person name="Gosai S."/>
            <person name="Prabakaran S."/>
            <person name="Witkowska E."/>
            <person name="Larue G.E."/>
            <person name="Fisher S."/>
            <person name="Freeman R.M."/>
            <person name="Gunawardena J."/>
            <person name="Chu W."/>
            <person name="Stover N.A."/>
            <person name="Gregory B.D."/>
            <person name="Nowacki M."/>
            <person name="Derisi J."/>
            <person name="Roy S.W."/>
            <person name="Marshall W.F."/>
            <person name="Sood P."/>
        </authorList>
    </citation>
    <scope>NUCLEOTIDE SEQUENCE [LARGE SCALE GENOMIC DNA]</scope>
    <source>
        <strain evidence="2">WM001</strain>
    </source>
</reference>
<evidence type="ECO:0000313" key="3">
    <source>
        <dbReference type="Proteomes" id="UP000187209"/>
    </source>
</evidence>
<dbReference type="GO" id="GO:0047560">
    <property type="term" value="F:3-dehydrosphinganine reductase activity"/>
    <property type="evidence" value="ECO:0007669"/>
    <property type="project" value="TreeGrafter"/>
</dbReference>
<comment type="caution">
    <text evidence="2">The sequence shown here is derived from an EMBL/GenBank/DDBJ whole genome shotgun (WGS) entry which is preliminary data.</text>
</comment>
<dbReference type="Gene3D" id="3.40.50.720">
    <property type="entry name" value="NAD(P)-binding Rossmann-like Domain"/>
    <property type="match status" value="1"/>
</dbReference>
<organism evidence="2 3">
    <name type="scientific">Stentor coeruleus</name>
    <dbReference type="NCBI Taxonomy" id="5963"/>
    <lineage>
        <taxon>Eukaryota</taxon>
        <taxon>Sar</taxon>
        <taxon>Alveolata</taxon>
        <taxon>Ciliophora</taxon>
        <taxon>Postciliodesmatophora</taxon>
        <taxon>Heterotrichea</taxon>
        <taxon>Heterotrichida</taxon>
        <taxon>Stentoridae</taxon>
        <taxon>Stentor</taxon>
    </lineage>
</organism>
<dbReference type="GO" id="GO:0005789">
    <property type="term" value="C:endoplasmic reticulum membrane"/>
    <property type="evidence" value="ECO:0007669"/>
    <property type="project" value="TreeGrafter"/>
</dbReference>
<gene>
    <name evidence="2" type="ORF">SteCoe_13960</name>
</gene>
<keyword evidence="3" id="KW-1185">Reference proteome</keyword>
<dbReference type="EMBL" id="MPUH01000256">
    <property type="protein sequence ID" value="OMJ84836.1"/>
    <property type="molecule type" value="Genomic_DNA"/>
</dbReference>
<dbReference type="Proteomes" id="UP000187209">
    <property type="component" value="Unassembled WGS sequence"/>
</dbReference>
<evidence type="ECO:0000313" key="2">
    <source>
        <dbReference type="EMBL" id="OMJ84836.1"/>
    </source>
</evidence>
<dbReference type="OrthoDB" id="422695at2759"/>
<dbReference type="Pfam" id="PF00106">
    <property type="entry name" value="adh_short"/>
    <property type="match status" value="1"/>
</dbReference>
<dbReference type="GO" id="GO:0030148">
    <property type="term" value="P:sphingolipid biosynthetic process"/>
    <property type="evidence" value="ECO:0007669"/>
    <property type="project" value="TreeGrafter"/>
</dbReference>
<accession>A0A1R2C750</accession>
<name>A0A1R2C750_9CILI</name>
<evidence type="ECO:0000256" key="1">
    <source>
        <dbReference type="SAM" id="Phobius"/>
    </source>
</evidence>
<dbReference type="GO" id="GO:0006666">
    <property type="term" value="P:3-keto-sphinganine metabolic process"/>
    <property type="evidence" value="ECO:0007669"/>
    <property type="project" value="TreeGrafter"/>
</dbReference>
<keyword evidence="1" id="KW-0812">Transmembrane</keyword>
<protein>
    <submittedName>
        <fullName evidence="2">Uncharacterized protein</fullName>
    </submittedName>
</protein>